<sequence length="509" mass="56179">MEAAILRFVRLLRLFGVRVSVSESLDALRAAAQPGLLGDRELLRATLAVTLVKDRRDVEIFDEVFDAFFGLRAVVEQPEEHGHAHDDLSDTGELERFTLGDDPGDSPEQGHSHGAPDDIRDYFRPEDLSQSYNLHQEANKLDMASSTDEIVLSNDQSDSMTQAARVQLSTKRLHNPGVPGTLAPQAGLEVDAELSVAQEMALLGWLAETEDPDALRDDDSPDLDALRKALAPLLAGLPEKLRDHLQKLLAGSPEIEQRAHDAAAAELVDQHDRYAIEASVRRILANLEGAPRPRRRVAAAGTVDARRTMRTNMKYDGVPFRPVTVAKTHDRPKLLVLADVSLSVRSTARFTLQLVHSLQSIASSVRTFCFVDDVVEVTDLFAEHRLDRALSLIMAGPDGGGPLDVDAESDYGTVMENFLEEYGSALNRRTTVLVLGDGRGNNNDPGLRAFEEIARRARHTLWLTPEPRYSWALGRCDLPLYAEHCERVNVVRGTQGLETLSYDLHESAS</sequence>
<protein>
    <recommendedName>
        <fullName evidence="4">VWA domain containing CoxE-like protein</fullName>
    </recommendedName>
</protein>
<dbReference type="EMBL" id="VIVQ01000001">
    <property type="protein sequence ID" value="TWE11941.1"/>
    <property type="molecule type" value="Genomic_DNA"/>
</dbReference>
<evidence type="ECO:0008006" key="4">
    <source>
        <dbReference type="Google" id="ProtNLM"/>
    </source>
</evidence>
<feature type="compositionally biased region" description="Basic and acidic residues" evidence="1">
    <location>
        <begin position="108"/>
        <end position="122"/>
    </location>
</feature>
<dbReference type="OrthoDB" id="5174525at2"/>
<proteinExistence type="predicted"/>
<dbReference type="RefSeq" id="WP_145225543.1">
    <property type="nucleotide sequence ID" value="NZ_VIVQ01000001.1"/>
</dbReference>
<evidence type="ECO:0000313" key="2">
    <source>
        <dbReference type="EMBL" id="TWE11941.1"/>
    </source>
</evidence>
<dbReference type="PANTHER" id="PTHR39338:SF5">
    <property type="entry name" value="BLR6139 PROTEIN"/>
    <property type="match status" value="1"/>
</dbReference>
<dbReference type="InterPro" id="IPR008912">
    <property type="entry name" value="Uncharacterised_CoxE"/>
</dbReference>
<feature type="region of interest" description="Disordered" evidence="1">
    <location>
        <begin position="79"/>
        <end position="122"/>
    </location>
</feature>
<organism evidence="2 3">
    <name type="scientific">Rudaeicoccus suwonensis</name>
    <dbReference type="NCBI Taxonomy" id="657409"/>
    <lineage>
        <taxon>Bacteria</taxon>
        <taxon>Bacillati</taxon>
        <taxon>Actinomycetota</taxon>
        <taxon>Actinomycetes</taxon>
        <taxon>Micrococcales</taxon>
        <taxon>Dermacoccaceae</taxon>
        <taxon>Rudaeicoccus</taxon>
    </lineage>
</organism>
<dbReference type="Proteomes" id="UP000318297">
    <property type="component" value="Unassembled WGS sequence"/>
</dbReference>
<name>A0A561E8K5_9MICO</name>
<gene>
    <name evidence="2" type="ORF">BKA23_0734</name>
</gene>
<reference evidence="2 3" key="1">
    <citation type="submission" date="2019-06" db="EMBL/GenBank/DDBJ databases">
        <title>Sequencing the genomes of 1000 actinobacteria strains.</title>
        <authorList>
            <person name="Klenk H.-P."/>
        </authorList>
    </citation>
    <scope>NUCLEOTIDE SEQUENCE [LARGE SCALE GENOMIC DNA]</scope>
    <source>
        <strain evidence="2 3">DSM 19560</strain>
    </source>
</reference>
<dbReference type="PANTHER" id="PTHR39338">
    <property type="entry name" value="BLL5662 PROTEIN-RELATED"/>
    <property type="match status" value="1"/>
</dbReference>
<accession>A0A561E8K5</accession>
<evidence type="ECO:0000313" key="3">
    <source>
        <dbReference type="Proteomes" id="UP000318297"/>
    </source>
</evidence>
<dbReference type="Pfam" id="PF05762">
    <property type="entry name" value="VWA_CoxE"/>
    <property type="match status" value="1"/>
</dbReference>
<comment type="caution">
    <text evidence="2">The sequence shown here is derived from an EMBL/GenBank/DDBJ whole genome shotgun (WGS) entry which is preliminary data.</text>
</comment>
<evidence type="ECO:0000256" key="1">
    <source>
        <dbReference type="SAM" id="MobiDB-lite"/>
    </source>
</evidence>
<keyword evidence="3" id="KW-1185">Reference proteome</keyword>
<feature type="compositionally biased region" description="Basic and acidic residues" evidence="1">
    <location>
        <begin position="79"/>
        <end position="99"/>
    </location>
</feature>
<dbReference type="AlphaFoldDB" id="A0A561E8K5"/>